<comment type="caution">
    <text evidence="3">The sequence shown here is derived from an EMBL/GenBank/DDBJ whole genome shotgun (WGS) entry which is preliminary data.</text>
</comment>
<dbReference type="RefSeq" id="WP_236954871.1">
    <property type="nucleotide sequence ID" value="NZ_JBHRSV010000001.1"/>
</dbReference>
<dbReference type="Pfam" id="PF13488">
    <property type="entry name" value="Gly-zipper_Omp"/>
    <property type="match status" value="1"/>
</dbReference>
<evidence type="ECO:0000313" key="4">
    <source>
        <dbReference type="Proteomes" id="UP001595379"/>
    </source>
</evidence>
<dbReference type="PROSITE" id="PS51257">
    <property type="entry name" value="PROKAR_LIPOPROTEIN"/>
    <property type="match status" value="1"/>
</dbReference>
<protein>
    <submittedName>
        <fullName evidence="3">Glycine zipper domain-containing protein</fullName>
    </submittedName>
</protein>
<evidence type="ECO:0000259" key="2">
    <source>
        <dbReference type="Pfam" id="PF13488"/>
    </source>
</evidence>
<reference evidence="4" key="1">
    <citation type="journal article" date="2019" name="Int. J. Syst. Evol. Microbiol.">
        <title>The Global Catalogue of Microorganisms (GCM) 10K type strain sequencing project: providing services to taxonomists for standard genome sequencing and annotation.</title>
        <authorList>
            <consortium name="The Broad Institute Genomics Platform"/>
            <consortium name="The Broad Institute Genome Sequencing Center for Infectious Disease"/>
            <person name="Wu L."/>
            <person name="Ma J."/>
        </authorList>
    </citation>
    <scope>NUCLEOTIDE SEQUENCE [LARGE SCALE GENOMIC DNA]</scope>
    <source>
        <strain evidence="4">KCTC 52487</strain>
    </source>
</reference>
<feature type="domain" description="Glycine zipper" evidence="2">
    <location>
        <begin position="31"/>
        <end position="73"/>
    </location>
</feature>
<keyword evidence="1" id="KW-0732">Signal</keyword>
<proteinExistence type="predicted"/>
<name>A0ABV6ZT55_9PROT</name>
<gene>
    <name evidence="3" type="ORF">ACFOOR_00635</name>
</gene>
<dbReference type="InterPro" id="IPR039567">
    <property type="entry name" value="Gly-zipper"/>
</dbReference>
<feature type="chain" id="PRO_5045101392" evidence="1">
    <location>
        <begin position="21"/>
        <end position="119"/>
    </location>
</feature>
<accession>A0ABV6ZT55</accession>
<dbReference type="Proteomes" id="UP001595379">
    <property type="component" value="Unassembled WGS sequence"/>
</dbReference>
<organism evidence="3 4">
    <name type="scientific">Hyphobacterium vulgare</name>
    <dbReference type="NCBI Taxonomy" id="1736751"/>
    <lineage>
        <taxon>Bacteria</taxon>
        <taxon>Pseudomonadati</taxon>
        <taxon>Pseudomonadota</taxon>
        <taxon>Alphaproteobacteria</taxon>
        <taxon>Maricaulales</taxon>
        <taxon>Maricaulaceae</taxon>
        <taxon>Hyphobacterium</taxon>
    </lineage>
</organism>
<sequence>MRRFLLIASLAPAMALTACAGYENTTRDAVVGGALGAAAGAAIGNNTGSGDAATGAAIGAAVGAAGGAAVGCQRDGVCPWSQNNNRHSELYYDSRANRYYYVNNGDGCTYWRNGEFRGC</sequence>
<keyword evidence="4" id="KW-1185">Reference proteome</keyword>
<dbReference type="EMBL" id="JBHRSV010000001">
    <property type="protein sequence ID" value="MFC2924605.1"/>
    <property type="molecule type" value="Genomic_DNA"/>
</dbReference>
<evidence type="ECO:0000256" key="1">
    <source>
        <dbReference type="SAM" id="SignalP"/>
    </source>
</evidence>
<evidence type="ECO:0000313" key="3">
    <source>
        <dbReference type="EMBL" id="MFC2924605.1"/>
    </source>
</evidence>
<feature type="signal peptide" evidence="1">
    <location>
        <begin position="1"/>
        <end position="20"/>
    </location>
</feature>